<protein>
    <recommendedName>
        <fullName evidence="4">Porin</fullName>
    </recommendedName>
</protein>
<keyword evidence="3" id="KW-1185">Reference proteome</keyword>
<proteinExistence type="predicted"/>
<feature type="signal peptide" evidence="1">
    <location>
        <begin position="1"/>
        <end position="21"/>
    </location>
</feature>
<evidence type="ECO:0000313" key="3">
    <source>
        <dbReference type="Proteomes" id="UP001185092"/>
    </source>
</evidence>
<keyword evidence="1" id="KW-0732">Signal</keyword>
<organism evidence="2 3">
    <name type="scientific">Aureibacter tunicatorum</name>
    <dbReference type="NCBI Taxonomy" id="866807"/>
    <lineage>
        <taxon>Bacteria</taxon>
        <taxon>Pseudomonadati</taxon>
        <taxon>Bacteroidota</taxon>
        <taxon>Cytophagia</taxon>
        <taxon>Cytophagales</taxon>
        <taxon>Persicobacteraceae</taxon>
        <taxon>Aureibacter</taxon>
    </lineage>
</organism>
<dbReference type="RefSeq" id="WP_309937922.1">
    <property type="nucleotide sequence ID" value="NZ_AP025305.1"/>
</dbReference>
<dbReference type="AlphaFoldDB" id="A0AAE3XLX9"/>
<evidence type="ECO:0008006" key="4">
    <source>
        <dbReference type="Google" id="ProtNLM"/>
    </source>
</evidence>
<reference evidence="2" key="1">
    <citation type="submission" date="2023-07" db="EMBL/GenBank/DDBJ databases">
        <title>Genomic Encyclopedia of Type Strains, Phase IV (KMG-IV): sequencing the most valuable type-strain genomes for metagenomic binning, comparative biology and taxonomic classification.</title>
        <authorList>
            <person name="Goeker M."/>
        </authorList>
    </citation>
    <scope>NUCLEOTIDE SEQUENCE</scope>
    <source>
        <strain evidence="2">DSM 26174</strain>
    </source>
</reference>
<accession>A0AAE3XLX9</accession>
<sequence>MKWQTNILILCIALLSSNLVAQEQKLYIDGRVELMPQVWLNGDKAQEKVGMEPKAYALYQFNNRLNLEYRPNDWLQLNAGLRTIASYGQQNSAINDILNEQGYRSNNFSIQDQGYLPLTMVWHSGKSGYFLSTFDRMNVKMTFGKFETTIGRQRINWGINGIWEPNDIFNTFSYLDFNYPERPGADAVHGQYYFNSTSSVELAFKMDYDRRYTLGGLYRTVIGTYDAQVMMGILNEEYFTVGGGWSGNIEGAGFNGEFTYYEPMSDNEELKQALVASLLANYNFNNGIFAQAGVLYNSLGSTNRQGENISMIPNGSMMTAMDYTKSKMQMFISASYPINPLLSADVSTLLNPFDGSFYLAPSVNYSVAENWDLFFIAQTYWGRQDTEFGDMGLQLFVRLQYSF</sequence>
<evidence type="ECO:0000313" key="2">
    <source>
        <dbReference type="EMBL" id="MDR6238433.1"/>
    </source>
</evidence>
<feature type="chain" id="PRO_5042007403" description="Porin" evidence="1">
    <location>
        <begin position="22"/>
        <end position="403"/>
    </location>
</feature>
<comment type="caution">
    <text evidence="2">The sequence shown here is derived from an EMBL/GenBank/DDBJ whole genome shotgun (WGS) entry which is preliminary data.</text>
</comment>
<name>A0AAE3XLX9_9BACT</name>
<dbReference type="Proteomes" id="UP001185092">
    <property type="component" value="Unassembled WGS sequence"/>
</dbReference>
<evidence type="ECO:0000256" key="1">
    <source>
        <dbReference type="SAM" id="SignalP"/>
    </source>
</evidence>
<dbReference type="EMBL" id="JAVDQD010000001">
    <property type="protein sequence ID" value="MDR6238433.1"/>
    <property type="molecule type" value="Genomic_DNA"/>
</dbReference>
<gene>
    <name evidence="2" type="ORF">HNQ88_001409</name>
</gene>